<dbReference type="RefSeq" id="WP_050446359.1">
    <property type="nucleotide sequence ID" value="NZ_LGVG01000008.1"/>
</dbReference>
<accession>A0AAW3IA39</accession>
<sequence length="124" mass="14012">MHTHPAVVYGASTPTAPAGKRFLPPSTVAACRTFREAVRLAWDHRTRPNMTQRSLAEECDLYAPHVSSYLHPEPFDEKNRPRLNLPADRIDAFEEAVGNHAIRQYLNHLGRLTIMEEVIAQRAA</sequence>
<dbReference type="Proteomes" id="UP000037511">
    <property type="component" value="Unassembled WGS sequence"/>
</dbReference>
<comment type="caution">
    <text evidence="1">The sequence shown here is derived from an EMBL/GenBank/DDBJ whole genome shotgun (WGS) entry which is preliminary data.</text>
</comment>
<evidence type="ECO:0000313" key="1">
    <source>
        <dbReference type="EMBL" id="KNE28193.1"/>
    </source>
</evidence>
<organism evidence="1 2">
    <name type="scientific">Achromobacter spanius</name>
    <dbReference type="NCBI Taxonomy" id="217203"/>
    <lineage>
        <taxon>Bacteria</taxon>
        <taxon>Pseudomonadati</taxon>
        <taxon>Pseudomonadota</taxon>
        <taxon>Betaproteobacteria</taxon>
        <taxon>Burkholderiales</taxon>
        <taxon>Alcaligenaceae</taxon>
        <taxon>Achromobacter</taxon>
    </lineage>
</organism>
<proteinExistence type="predicted"/>
<dbReference type="AlphaFoldDB" id="A0AAW3IA39"/>
<evidence type="ECO:0008006" key="3">
    <source>
        <dbReference type="Google" id="ProtNLM"/>
    </source>
</evidence>
<protein>
    <recommendedName>
        <fullName evidence="3">XRE family transcriptional regulator</fullName>
    </recommendedName>
</protein>
<evidence type="ECO:0000313" key="2">
    <source>
        <dbReference type="Proteomes" id="UP000037511"/>
    </source>
</evidence>
<name>A0AAW3IA39_9BURK</name>
<reference evidence="1 2" key="1">
    <citation type="submission" date="2015-07" db="EMBL/GenBank/DDBJ databases">
        <title>Draft genome of Achromobacter spanius.</title>
        <authorList>
            <person name="Wang X."/>
        </authorList>
    </citation>
    <scope>NUCLEOTIDE SEQUENCE [LARGE SCALE GENOMIC DNA]</scope>
    <source>
        <strain evidence="1 2">CGMCC9173</strain>
    </source>
</reference>
<gene>
    <name evidence="1" type="ORF">AFM18_08500</name>
</gene>
<dbReference type="EMBL" id="LGVG01000008">
    <property type="protein sequence ID" value="KNE28193.1"/>
    <property type="molecule type" value="Genomic_DNA"/>
</dbReference>